<dbReference type="GO" id="GO:0005524">
    <property type="term" value="F:ATP binding"/>
    <property type="evidence" value="ECO:0007669"/>
    <property type="project" value="UniProtKB-UniRule"/>
</dbReference>
<dbReference type="InterPro" id="IPR000212">
    <property type="entry name" value="DNA_helicase_UvrD/REP"/>
</dbReference>
<name>A0A1X0ANG3_9MYCO</name>
<keyword evidence="19" id="KW-1185">Reference proteome</keyword>
<dbReference type="Gene3D" id="1.10.486.10">
    <property type="entry name" value="PCRA, domain 4"/>
    <property type="match status" value="1"/>
</dbReference>
<keyword evidence="3 15" id="KW-0547">Nucleotide-binding</keyword>
<dbReference type="SUPFAM" id="SSF52540">
    <property type="entry name" value="P-loop containing nucleoside triphosphate hydrolases"/>
    <property type="match status" value="1"/>
</dbReference>
<keyword evidence="7" id="KW-0269">Exonuclease</keyword>
<evidence type="ECO:0000256" key="10">
    <source>
        <dbReference type="ARBA" id="ARBA00023204"/>
    </source>
</evidence>
<evidence type="ECO:0000256" key="3">
    <source>
        <dbReference type="ARBA" id="ARBA00022741"/>
    </source>
</evidence>
<dbReference type="GO" id="GO:0000725">
    <property type="term" value="P:recombinational repair"/>
    <property type="evidence" value="ECO:0007669"/>
    <property type="project" value="TreeGrafter"/>
</dbReference>
<evidence type="ECO:0000256" key="9">
    <source>
        <dbReference type="ARBA" id="ARBA00023125"/>
    </source>
</evidence>
<comment type="catalytic activity">
    <reaction evidence="14">
        <text>ATP + H2O = ADP + phosphate + H(+)</text>
        <dbReference type="Rhea" id="RHEA:13065"/>
        <dbReference type="ChEBI" id="CHEBI:15377"/>
        <dbReference type="ChEBI" id="CHEBI:15378"/>
        <dbReference type="ChEBI" id="CHEBI:30616"/>
        <dbReference type="ChEBI" id="CHEBI:43474"/>
        <dbReference type="ChEBI" id="CHEBI:456216"/>
        <dbReference type="EC" id="5.6.2.4"/>
    </reaction>
</comment>
<gene>
    <name evidence="18" type="ORF">BST13_24860</name>
</gene>
<evidence type="ECO:0000256" key="14">
    <source>
        <dbReference type="ARBA" id="ARBA00048988"/>
    </source>
</evidence>
<dbReference type="GO" id="GO:0033202">
    <property type="term" value="C:DNA helicase complex"/>
    <property type="evidence" value="ECO:0007669"/>
    <property type="project" value="TreeGrafter"/>
</dbReference>
<sequence length="1056" mass="110596">MPSMTAHVEPALAGTELLAPGSAGVVRLLGGPGTGKSSLLVNTAVEHIAAGTDPESVLLLTGSARLRAAARAAVTARLLAAGERHVVREPLVRTVHSYAFAVLRLAAQRNGDPPPRLITSAEQDGIIRELLAGNLEDGPNSGVSWPEQLWPALSTAGFASELRDLMARCTERGVDPLALQRLGRSARRPEWLAAGQFAQAYEQIMLLRSAVGMAAPQATVPALGAAELVGAALEALGTDADLLAAERGRISLLLVDDAQHLDPQAALMVRVLAAGAGLTVIAGDPDQAVFGYRGADPVLLRDAGDTEDATIVLTESHRCAPEVAAAIAGIGRRLPGVGPTRDMLGNATAEGTVTMRLAASTHAESTLIADALRRAHLVDGVPWSQMAVIVRSVPRAGTALARALTSAGVPVESVGDVPPVAQQPAVAALLTVLDAAATGRLTGDSAVALLAGPLGRVDPVSLRQLRRALRRADGSTPPRDFGDLVVEAVATEPRGLPVEQLRPLRRLRAVLTAAHQSVGAGADPRHTLWDVWHACGLQRRWLTASERGGTLGAQADRDLDAVTTLFDIADQYVNRTAGASLRGLIDHVMALGAPAAPTDPRRQPDAVAVLSAHAALGREWEFVVIAGVQEGLWPNTVPRGGVLGTQHLVDVLDGVSAPADAAVSTRAPLLAEERRLLMAAMGRARTRLLVTAVDSDAGDGSLLPSPFCTELTTLATDAPVLPPLAAPRVLAPSALVGRLRAVVCAPDGAVDEDSRVCAATQLARLAEAGVPGADPADWYAMTPLSTDEPLWSGADQAVTLSPSTLQMLTDCPLRWLLERHGGGTGRDVRSTVGSLLHALAAESGRTESQLVNELEKVWDQLPFEAKWYSDNELERHRAMLETFIRWRADTRCQLTEVGTEVDVEGVIRPADPESGDDAPEVRVRGRLDRLERDRAGRLVVVDLKTGKSPVTKENAKNHAQLAMYQLAVAAGLLTDGVDGDPDEPGGGRLVYLGKAGAAGATVREQDPMTPQTRADWLTAVGDAAAATAGPQFLARVNDGCSNCPVRSSCPAQAPRS</sequence>
<evidence type="ECO:0000259" key="16">
    <source>
        <dbReference type="PROSITE" id="PS51198"/>
    </source>
</evidence>
<dbReference type="PROSITE" id="PS51217">
    <property type="entry name" value="UVRD_HELICASE_CTER"/>
    <property type="match status" value="1"/>
</dbReference>
<dbReference type="AlphaFoldDB" id="A0A1X0ANG3"/>
<evidence type="ECO:0000256" key="5">
    <source>
        <dbReference type="ARBA" id="ARBA00022801"/>
    </source>
</evidence>
<dbReference type="EC" id="5.6.2.4" evidence="13"/>
<keyword evidence="11" id="KW-0413">Isomerase</keyword>
<reference evidence="18 19" key="1">
    <citation type="submission" date="2017-02" db="EMBL/GenBank/DDBJ databases">
        <title>The new phylogeny of genus Mycobacterium.</title>
        <authorList>
            <person name="Tortoli E."/>
            <person name="Trovato A."/>
            <person name="Cirillo D.M."/>
        </authorList>
    </citation>
    <scope>NUCLEOTIDE SEQUENCE [LARGE SCALE GENOMIC DNA]</scope>
    <source>
        <strain evidence="18 19">RW6</strain>
    </source>
</reference>
<evidence type="ECO:0000256" key="11">
    <source>
        <dbReference type="ARBA" id="ARBA00023235"/>
    </source>
</evidence>
<keyword evidence="5 15" id="KW-0378">Hydrolase</keyword>
<dbReference type="EMBL" id="MVHF01000030">
    <property type="protein sequence ID" value="ORA31589.1"/>
    <property type="molecule type" value="Genomic_DNA"/>
</dbReference>
<proteinExistence type="inferred from homology"/>
<feature type="domain" description="UvrD-like helicase C-terminal" evidence="17">
    <location>
        <begin position="321"/>
        <end position="617"/>
    </location>
</feature>
<dbReference type="InterPro" id="IPR038726">
    <property type="entry name" value="PDDEXK_AddAB-type"/>
</dbReference>
<feature type="domain" description="UvrD-like helicase ATP-binding" evidence="16">
    <location>
        <begin position="9"/>
        <end position="320"/>
    </location>
</feature>
<evidence type="ECO:0000256" key="1">
    <source>
        <dbReference type="ARBA" id="ARBA00009922"/>
    </source>
</evidence>
<keyword evidence="4" id="KW-0227">DNA damage</keyword>
<dbReference type="Gene3D" id="1.10.10.160">
    <property type="match status" value="1"/>
</dbReference>
<dbReference type="Pfam" id="PF12705">
    <property type="entry name" value="PDDEXK_1"/>
    <property type="match status" value="1"/>
</dbReference>
<dbReference type="STRING" id="1927124.BST13_24860"/>
<dbReference type="InterPro" id="IPR014016">
    <property type="entry name" value="UvrD-like_ATP-bd"/>
</dbReference>
<evidence type="ECO:0000256" key="7">
    <source>
        <dbReference type="ARBA" id="ARBA00022839"/>
    </source>
</evidence>
<dbReference type="InterPro" id="IPR027417">
    <property type="entry name" value="P-loop_NTPase"/>
</dbReference>
<dbReference type="Gene3D" id="3.90.320.10">
    <property type="match status" value="1"/>
</dbReference>
<dbReference type="GO" id="GO:0005829">
    <property type="term" value="C:cytosol"/>
    <property type="evidence" value="ECO:0007669"/>
    <property type="project" value="TreeGrafter"/>
</dbReference>
<dbReference type="GO" id="GO:0003677">
    <property type="term" value="F:DNA binding"/>
    <property type="evidence" value="ECO:0007669"/>
    <property type="project" value="UniProtKB-KW"/>
</dbReference>
<keyword evidence="10" id="KW-0234">DNA repair</keyword>
<dbReference type="InterPro" id="IPR013986">
    <property type="entry name" value="DExx_box_DNA_helicase_dom_sf"/>
</dbReference>
<keyword evidence="2" id="KW-0540">Nuclease</keyword>
<feature type="binding site" evidence="15">
    <location>
        <begin position="30"/>
        <end position="37"/>
    </location>
    <ligand>
        <name>ATP</name>
        <dbReference type="ChEBI" id="CHEBI:30616"/>
    </ligand>
</feature>
<comment type="catalytic activity">
    <reaction evidence="12">
        <text>Couples ATP hydrolysis with the unwinding of duplex DNA by translocating in the 3'-5' direction.</text>
        <dbReference type="EC" id="5.6.2.4"/>
    </reaction>
</comment>
<evidence type="ECO:0000259" key="17">
    <source>
        <dbReference type="PROSITE" id="PS51217"/>
    </source>
</evidence>
<evidence type="ECO:0000256" key="4">
    <source>
        <dbReference type="ARBA" id="ARBA00022763"/>
    </source>
</evidence>
<evidence type="ECO:0000256" key="8">
    <source>
        <dbReference type="ARBA" id="ARBA00022840"/>
    </source>
</evidence>
<evidence type="ECO:0000256" key="6">
    <source>
        <dbReference type="ARBA" id="ARBA00022806"/>
    </source>
</evidence>
<dbReference type="PROSITE" id="PS51198">
    <property type="entry name" value="UVRD_HELICASE_ATP_BIND"/>
    <property type="match status" value="1"/>
</dbReference>
<dbReference type="Pfam" id="PF13361">
    <property type="entry name" value="UvrD_C"/>
    <property type="match status" value="1"/>
</dbReference>
<dbReference type="PANTHER" id="PTHR11070">
    <property type="entry name" value="UVRD / RECB / PCRA DNA HELICASE FAMILY MEMBER"/>
    <property type="match status" value="1"/>
</dbReference>
<accession>A0A1X0ANG3</accession>
<dbReference type="InterPro" id="IPR014017">
    <property type="entry name" value="DNA_helicase_UvrD-like_C"/>
</dbReference>
<keyword evidence="6 15" id="KW-0347">Helicase</keyword>
<keyword evidence="8 15" id="KW-0067">ATP-binding</keyword>
<dbReference type="GO" id="GO:0004527">
    <property type="term" value="F:exonuclease activity"/>
    <property type="evidence" value="ECO:0007669"/>
    <property type="project" value="UniProtKB-KW"/>
</dbReference>
<evidence type="ECO:0000256" key="13">
    <source>
        <dbReference type="ARBA" id="ARBA00034808"/>
    </source>
</evidence>
<dbReference type="Proteomes" id="UP000192448">
    <property type="component" value="Unassembled WGS sequence"/>
</dbReference>
<protein>
    <recommendedName>
        <fullName evidence="13">DNA 3'-5' helicase</fullName>
        <ecNumber evidence="13">5.6.2.4</ecNumber>
    </recommendedName>
</protein>
<dbReference type="Gene3D" id="3.40.50.300">
    <property type="entry name" value="P-loop containing nucleotide triphosphate hydrolases"/>
    <property type="match status" value="2"/>
</dbReference>
<dbReference type="PANTHER" id="PTHR11070:SF59">
    <property type="entry name" value="DNA 3'-5' HELICASE"/>
    <property type="match status" value="1"/>
</dbReference>
<dbReference type="InterPro" id="IPR011604">
    <property type="entry name" value="PDDEXK-like_dom_sf"/>
</dbReference>
<keyword evidence="9" id="KW-0238">DNA-binding</keyword>
<comment type="caution">
    <text evidence="18">The sequence shown here is derived from an EMBL/GenBank/DDBJ whole genome shotgun (WGS) entry which is preliminary data.</text>
</comment>
<dbReference type="Pfam" id="PF00580">
    <property type="entry name" value="UvrD-helicase"/>
    <property type="match status" value="1"/>
</dbReference>
<evidence type="ECO:0000256" key="12">
    <source>
        <dbReference type="ARBA" id="ARBA00034617"/>
    </source>
</evidence>
<comment type="similarity">
    <text evidence="1">Belongs to the helicase family. UvrD subfamily.</text>
</comment>
<evidence type="ECO:0000256" key="2">
    <source>
        <dbReference type="ARBA" id="ARBA00022722"/>
    </source>
</evidence>
<organism evidence="18 19">
    <name type="scientific">Mycobacterium aquaticum</name>
    <dbReference type="NCBI Taxonomy" id="1927124"/>
    <lineage>
        <taxon>Bacteria</taxon>
        <taxon>Bacillati</taxon>
        <taxon>Actinomycetota</taxon>
        <taxon>Actinomycetes</taxon>
        <taxon>Mycobacteriales</taxon>
        <taxon>Mycobacteriaceae</taxon>
        <taxon>Mycobacterium</taxon>
    </lineage>
</organism>
<evidence type="ECO:0000313" key="19">
    <source>
        <dbReference type="Proteomes" id="UP000192448"/>
    </source>
</evidence>
<evidence type="ECO:0000256" key="15">
    <source>
        <dbReference type="PROSITE-ProRule" id="PRU00560"/>
    </source>
</evidence>
<dbReference type="GO" id="GO:0043138">
    <property type="term" value="F:3'-5' DNA helicase activity"/>
    <property type="evidence" value="ECO:0007669"/>
    <property type="project" value="UniProtKB-EC"/>
</dbReference>
<evidence type="ECO:0000313" key="18">
    <source>
        <dbReference type="EMBL" id="ORA31589.1"/>
    </source>
</evidence>